<organism evidence="1 2">
    <name type="scientific">Candidatus Enterocloster excrementipullorum</name>
    <dbReference type="NCBI Taxonomy" id="2838559"/>
    <lineage>
        <taxon>Bacteria</taxon>
        <taxon>Bacillati</taxon>
        <taxon>Bacillota</taxon>
        <taxon>Clostridia</taxon>
        <taxon>Lachnospirales</taxon>
        <taxon>Lachnospiraceae</taxon>
        <taxon>Enterocloster</taxon>
    </lineage>
</organism>
<reference evidence="1" key="2">
    <citation type="submission" date="2021-04" db="EMBL/GenBank/DDBJ databases">
        <authorList>
            <person name="Gilroy R."/>
        </authorList>
    </citation>
    <scope>NUCLEOTIDE SEQUENCE</scope>
    <source>
        <strain evidence="1">CHK180-15479</strain>
    </source>
</reference>
<proteinExistence type="predicted"/>
<gene>
    <name evidence="1" type="ORF">H9704_00190</name>
</gene>
<reference evidence="1" key="1">
    <citation type="journal article" date="2021" name="PeerJ">
        <title>Extensive microbial diversity within the chicken gut microbiome revealed by metagenomics and culture.</title>
        <authorList>
            <person name="Gilroy R."/>
            <person name="Ravi A."/>
            <person name="Getino M."/>
            <person name="Pursley I."/>
            <person name="Horton D.L."/>
            <person name="Alikhan N.F."/>
            <person name="Baker D."/>
            <person name="Gharbi K."/>
            <person name="Hall N."/>
            <person name="Watson M."/>
            <person name="Adriaenssens E.M."/>
            <person name="Foster-Nyarko E."/>
            <person name="Jarju S."/>
            <person name="Secka A."/>
            <person name="Antonio M."/>
            <person name="Oren A."/>
            <person name="Chaudhuri R.R."/>
            <person name="La Ragione R."/>
            <person name="Hildebrand F."/>
            <person name="Pallen M.J."/>
        </authorList>
    </citation>
    <scope>NUCLEOTIDE SEQUENCE</scope>
    <source>
        <strain evidence="1">CHK180-15479</strain>
    </source>
</reference>
<protein>
    <submittedName>
        <fullName evidence="1">Uncharacterized protein</fullName>
    </submittedName>
</protein>
<dbReference type="AlphaFoldDB" id="A0A9D2MY08"/>
<evidence type="ECO:0000313" key="1">
    <source>
        <dbReference type="EMBL" id="HJC04579.1"/>
    </source>
</evidence>
<accession>A0A9D2MY08</accession>
<name>A0A9D2MY08_9FIRM</name>
<comment type="caution">
    <text evidence="1">The sequence shown here is derived from an EMBL/GenBank/DDBJ whole genome shotgun (WGS) entry which is preliminary data.</text>
</comment>
<dbReference type="Proteomes" id="UP000823910">
    <property type="component" value="Unassembled WGS sequence"/>
</dbReference>
<dbReference type="EMBL" id="DWWT01000001">
    <property type="protein sequence ID" value="HJC04579.1"/>
    <property type="molecule type" value="Genomic_DNA"/>
</dbReference>
<evidence type="ECO:0000313" key="2">
    <source>
        <dbReference type="Proteomes" id="UP000823910"/>
    </source>
</evidence>
<sequence length="113" mass="11981">MAASWGNSGRRRLLFAGRAAGGILAAFLLFMALGGAGRTAAFLQKAADCLRGAAAGLAVLERVEETGAGASPGGNSVEEGIQIRLDEMRILFFRIRREEERAEEKRTGRTGAE</sequence>